<dbReference type="Proteomes" id="UP000296862">
    <property type="component" value="Chromosome"/>
</dbReference>
<protein>
    <submittedName>
        <fullName evidence="1">Uncharacterized protein</fullName>
    </submittedName>
</protein>
<sequence>MTPETLPPLHTFSEEMETELLPTIPLDDTADISPTDEEIDYETLRVFYGSGF</sequence>
<accession>A0A4P7PWX9</accession>
<name>A0A4P7PWX9_9FLAO</name>
<reference evidence="1 2" key="1">
    <citation type="submission" date="2019-04" db="EMBL/GenBank/DDBJ databases">
        <title>Flavobacterium sp. GS03.</title>
        <authorList>
            <person name="Kim H."/>
        </authorList>
    </citation>
    <scope>NUCLEOTIDE SEQUENCE [LARGE SCALE GENOMIC DNA]</scope>
    <source>
        <strain evidence="1 2">GS03</strain>
    </source>
</reference>
<evidence type="ECO:0000313" key="2">
    <source>
        <dbReference type="Proteomes" id="UP000296862"/>
    </source>
</evidence>
<dbReference type="EMBL" id="CP038810">
    <property type="protein sequence ID" value="QBZ98523.1"/>
    <property type="molecule type" value="Genomic_DNA"/>
</dbReference>
<keyword evidence="2" id="KW-1185">Reference proteome</keyword>
<dbReference type="AlphaFoldDB" id="A0A4P7PWX9"/>
<gene>
    <name evidence="1" type="ORF">GS03_02031</name>
</gene>
<organism evidence="1 2">
    <name type="scientific">Flavobacterium sangjuense</name>
    <dbReference type="NCBI Taxonomy" id="2518177"/>
    <lineage>
        <taxon>Bacteria</taxon>
        <taxon>Pseudomonadati</taxon>
        <taxon>Bacteroidota</taxon>
        <taxon>Flavobacteriia</taxon>
        <taxon>Flavobacteriales</taxon>
        <taxon>Flavobacteriaceae</taxon>
        <taxon>Flavobacterium</taxon>
    </lineage>
</organism>
<dbReference type="RefSeq" id="WP_168710296.1">
    <property type="nucleotide sequence ID" value="NZ_CP038810.1"/>
</dbReference>
<evidence type="ECO:0000313" key="1">
    <source>
        <dbReference type="EMBL" id="QBZ98523.1"/>
    </source>
</evidence>
<proteinExistence type="predicted"/>
<dbReference type="KEGG" id="fsn:GS03_02031"/>